<dbReference type="GO" id="GO:0055085">
    <property type="term" value="P:transmembrane transport"/>
    <property type="evidence" value="ECO:0007669"/>
    <property type="project" value="InterPro"/>
</dbReference>
<feature type="transmembrane region" description="Helical" evidence="7">
    <location>
        <begin position="107"/>
        <end position="128"/>
    </location>
</feature>
<feature type="transmembrane region" description="Helical" evidence="7">
    <location>
        <begin position="76"/>
        <end position="100"/>
    </location>
</feature>
<keyword evidence="5 7" id="KW-1133">Transmembrane helix</keyword>
<dbReference type="Pfam" id="PF00528">
    <property type="entry name" value="BPD_transp_1"/>
    <property type="match status" value="1"/>
</dbReference>
<comment type="subcellular location">
    <subcellularLocation>
        <location evidence="1 7">Cell membrane</location>
        <topology evidence="1 7">Multi-pass membrane protein</topology>
    </subcellularLocation>
</comment>
<evidence type="ECO:0000259" key="8">
    <source>
        <dbReference type="PROSITE" id="PS50928"/>
    </source>
</evidence>
<dbReference type="PATRIC" id="fig|1367847.3.peg.1781"/>
<proteinExistence type="inferred from homology"/>
<comment type="similarity">
    <text evidence="7">Belongs to the binding-protein-dependent transport system permease family.</text>
</comment>
<organism evidence="9 10">
    <name type="scientific">Paracoccus aminophilus JCM 7686</name>
    <dbReference type="NCBI Taxonomy" id="1367847"/>
    <lineage>
        <taxon>Bacteria</taxon>
        <taxon>Pseudomonadati</taxon>
        <taxon>Pseudomonadota</taxon>
        <taxon>Alphaproteobacteria</taxon>
        <taxon>Rhodobacterales</taxon>
        <taxon>Paracoccaceae</taxon>
        <taxon>Paracoccus</taxon>
    </lineage>
</organism>
<evidence type="ECO:0000256" key="6">
    <source>
        <dbReference type="ARBA" id="ARBA00023136"/>
    </source>
</evidence>
<gene>
    <name evidence="9" type="ORF">JCM7686_1797</name>
</gene>
<dbReference type="InterPro" id="IPR000515">
    <property type="entry name" value="MetI-like"/>
</dbReference>
<dbReference type="RefSeq" id="WP_020950536.1">
    <property type="nucleotide sequence ID" value="NC_022041.1"/>
</dbReference>
<dbReference type="Gene3D" id="1.10.3720.10">
    <property type="entry name" value="MetI-like"/>
    <property type="match status" value="1"/>
</dbReference>
<evidence type="ECO:0000313" key="9">
    <source>
        <dbReference type="EMBL" id="AGT08898.1"/>
    </source>
</evidence>
<evidence type="ECO:0000256" key="5">
    <source>
        <dbReference type="ARBA" id="ARBA00022989"/>
    </source>
</evidence>
<feature type="domain" description="ABC transmembrane type-1" evidence="8">
    <location>
        <begin position="73"/>
        <end position="262"/>
    </location>
</feature>
<dbReference type="SUPFAM" id="SSF161098">
    <property type="entry name" value="MetI-like"/>
    <property type="match status" value="1"/>
</dbReference>
<dbReference type="PROSITE" id="PS50928">
    <property type="entry name" value="ABC_TM1"/>
    <property type="match status" value="1"/>
</dbReference>
<dbReference type="Proteomes" id="UP000015480">
    <property type="component" value="Chromosome"/>
</dbReference>
<dbReference type="STRING" id="1367847.JCM7686_1797"/>
<keyword evidence="2 7" id="KW-0813">Transport</keyword>
<evidence type="ECO:0000256" key="4">
    <source>
        <dbReference type="ARBA" id="ARBA00022692"/>
    </source>
</evidence>
<feature type="transmembrane region" description="Helical" evidence="7">
    <location>
        <begin position="239"/>
        <end position="262"/>
    </location>
</feature>
<dbReference type="HOGENOM" id="CLU_028518_1_1_5"/>
<evidence type="ECO:0000256" key="1">
    <source>
        <dbReference type="ARBA" id="ARBA00004651"/>
    </source>
</evidence>
<evidence type="ECO:0000256" key="3">
    <source>
        <dbReference type="ARBA" id="ARBA00022475"/>
    </source>
</evidence>
<dbReference type="InterPro" id="IPR035906">
    <property type="entry name" value="MetI-like_sf"/>
</dbReference>
<keyword evidence="10" id="KW-1185">Reference proteome</keyword>
<accession>S5YBR7</accession>
<evidence type="ECO:0000256" key="2">
    <source>
        <dbReference type="ARBA" id="ARBA00022448"/>
    </source>
</evidence>
<dbReference type="PANTHER" id="PTHR43386:SF25">
    <property type="entry name" value="PEPTIDE ABC TRANSPORTER PERMEASE PROTEIN"/>
    <property type="match status" value="1"/>
</dbReference>
<keyword evidence="4 7" id="KW-0812">Transmembrane</keyword>
<dbReference type="OrthoDB" id="9766870at2"/>
<protein>
    <submittedName>
        <fullName evidence="9">Peptide/nickel transport system, permease protein</fullName>
    </submittedName>
</protein>
<dbReference type="AlphaFoldDB" id="S5YBR7"/>
<feature type="transmembrane region" description="Helical" evidence="7">
    <location>
        <begin position="134"/>
        <end position="152"/>
    </location>
</feature>
<evidence type="ECO:0000313" key="10">
    <source>
        <dbReference type="Proteomes" id="UP000015480"/>
    </source>
</evidence>
<dbReference type="GO" id="GO:0005886">
    <property type="term" value="C:plasma membrane"/>
    <property type="evidence" value="ECO:0007669"/>
    <property type="project" value="UniProtKB-SubCell"/>
</dbReference>
<name>S5YBR7_PARAH</name>
<reference evidence="9 10" key="1">
    <citation type="journal article" date="2014" name="BMC Genomics">
        <title>Architecture and functions of a multipartite genome of the methylotrophic bacterium Paracoccus aminophilus JCM 7686, containing primary and secondary chromids.</title>
        <authorList>
            <person name="Dziewit L."/>
            <person name="Czarnecki J."/>
            <person name="Wibberg D."/>
            <person name="Radlinska M."/>
            <person name="Mrozek P."/>
            <person name="Szymczak M."/>
            <person name="Schluter A."/>
            <person name="Puhler A."/>
            <person name="Bartosik D."/>
        </authorList>
    </citation>
    <scope>NUCLEOTIDE SEQUENCE [LARGE SCALE GENOMIC DNA]</scope>
    <source>
        <strain evidence="9">JCM 7686</strain>
    </source>
</reference>
<sequence length="274" mass="29221">MHKTLKLTLQPVSAKLALAALLLVAGLALLGPAISPYSYDEVVGRPFGAMSGANWLGTDFLGRDALSRFLYGGRTVLVVASLATLLAFLIAVPLGIYTGLRRGRVDLGLIAVSDVIYALPPAIFLLVLLASTGASLTTVIFGIVFLHVPRVLRMVRLVTIDMSRNEFIEAARVRGESWLAVCFRDILPNILPPIFADFGVRFCGSIILYASLSYLGLGLPPPAADWGMMISENRIGITIAPWLAIAPALAIAVMSVAVNVLADHLARSIGTSKR</sequence>
<keyword evidence="6 7" id="KW-0472">Membrane</keyword>
<dbReference type="CDD" id="cd06261">
    <property type="entry name" value="TM_PBP2"/>
    <property type="match status" value="1"/>
</dbReference>
<dbReference type="EMBL" id="CP006650">
    <property type="protein sequence ID" value="AGT08898.1"/>
    <property type="molecule type" value="Genomic_DNA"/>
</dbReference>
<dbReference type="eggNOG" id="COG1173">
    <property type="taxonomic scope" value="Bacteria"/>
</dbReference>
<evidence type="ECO:0000256" key="7">
    <source>
        <dbReference type="RuleBase" id="RU363032"/>
    </source>
</evidence>
<dbReference type="PANTHER" id="PTHR43386">
    <property type="entry name" value="OLIGOPEPTIDE TRANSPORT SYSTEM PERMEASE PROTEIN APPC"/>
    <property type="match status" value="1"/>
</dbReference>
<dbReference type="KEGG" id="pami:JCM7686_1797"/>
<dbReference type="InterPro" id="IPR050366">
    <property type="entry name" value="BP-dependent_transpt_permease"/>
</dbReference>
<keyword evidence="3" id="KW-1003">Cell membrane</keyword>
<feature type="transmembrane region" description="Helical" evidence="7">
    <location>
        <begin position="198"/>
        <end position="219"/>
    </location>
</feature>